<dbReference type="PANTHER" id="PTHR11850">
    <property type="entry name" value="HOMEOBOX PROTEIN TRANSCRIPTION FACTORS"/>
    <property type="match status" value="1"/>
</dbReference>
<evidence type="ECO:0000256" key="2">
    <source>
        <dbReference type="ARBA" id="ARBA00006454"/>
    </source>
</evidence>
<dbReference type="OrthoDB" id="10056939at2759"/>
<evidence type="ECO:0000259" key="10">
    <source>
        <dbReference type="PROSITE" id="PS50071"/>
    </source>
</evidence>
<evidence type="ECO:0000313" key="12">
    <source>
        <dbReference type="RefSeq" id="XP_019707251.1"/>
    </source>
</evidence>
<evidence type="ECO:0000313" key="11">
    <source>
        <dbReference type="Proteomes" id="UP000504607"/>
    </source>
</evidence>
<dbReference type="InterPro" id="IPR009057">
    <property type="entry name" value="Homeodomain-like_sf"/>
</dbReference>
<dbReference type="FunCoup" id="A0A6J0PKN9">
    <property type="interactions" value="853"/>
</dbReference>
<dbReference type="CDD" id="cd00086">
    <property type="entry name" value="homeodomain"/>
    <property type="match status" value="1"/>
</dbReference>
<evidence type="ECO:0000256" key="6">
    <source>
        <dbReference type="ARBA" id="ARBA00023163"/>
    </source>
</evidence>
<dbReference type="SMART" id="SM00574">
    <property type="entry name" value="POX"/>
    <property type="match status" value="1"/>
</dbReference>
<gene>
    <name evidence="12" type="primary">LOC105048009</name>
</gene>
<keyword evidence="5 8" id="KW-0371">Homeobox</keyword>
<dbReference type="SMART" id="SM00389">
    <property type="entry name" value="HOX"/>
    <property type="match status" value="1"/>
</dbReference>
<dbReference type="GO" id="GO:0006355">
    <property type="term" value="P:regulation of DNA-templated transcription"/>
    <property type="evidence" value="ECO:0007669"/>
    <property type="project" value="InterPro"/>
</dbReference>
<keyword evidence="4 8" id="KW-0238">DNA-binding</keyword>
<evidence type="ECO:0000256" key="4">
    <source>
        <dbReference type="ARBA" id="ARBA00023125"/>
    </source>
</evidence>
<keyword evidence="6" id="KW-0804">Transcription</keyword>
<protein>
    <submittedName>
        <fullName evidence="12">Uncharacterized protein LOC105048009</fullName>
    </submittedName>
</protein>
<keyword evidence="7 8" id="KW-0539">Nucleus</keyword>
<dbReference type="GO" id="GO:0003677">
    <property type="term" value="F:DNA binding"/>
    <property type="evidence" value="ECO:0007669"/>
    <property type="project" value="UniProtKB-UniRule"/>
</dbReference>
<organism evidence="11 12">
    <name type="scientific">Elaeis guineensis var. tenera</name>
    <name type="common">Oil palm</name>
    <dbReference type="NCBI Taxonomy" id="51953"/>
    <lineage>
        <taxon>Eukaryota</taxon>
        <taxon>Viridiplantae</taxon>
        <taxon>Streptophyta</taxon>
        <taxon>Embryophyta</taxon>
        <taxon>Tracheophyta</taxon>
        <taxon>Spermatophyta</taxon>
        <taxon>Magnoliopsida</taxon>
        <taxon>Liliopsida</taxon>
        <taxon>Arecaceae</taxon>
        <taxon>Arecoideae</taxon>
        <taxon>Cocoseae</taxon>
        <taxon>Elaeidinae</taxon>
        <taxon>Elaeis</taxon>
    </lineage>
</organism>
<evidence type="ECO:0000256" key="5">
    <source>
        <dbReference type="ARBA" id="ARBA00023155"/>
    </source>
</evidence>
<dbReference type="Gene3D" id="1.10.10.60">
    <property type="entry name" value="Homeodomain-like"/>
    <property type="match status" value="1"/>
</dbReference>
<evidence type="ECO:0000256" key="1">
    <source>
        <dbReference type="ARBA" id="ARBA00004123"/>
    </source>
</evidence>
<dbReference type="InterPro" id="IPR008422">
    <property type="entry name" value="KN_HD"/>
</dbReference>
<evidence type="ECO:0000256" key="8">
    <source>
        <dbReference type="PROSITE-ProRule" id="PRU00108"/>
    </source>
</evidence>
<dbReference type="Pfam" id="PF07526">
    <property type="entry name" value="POX"/>
    <property type="match status" value="1"/>
</dbReference>
<keyword evidence="11" id="KW-1185">Reference proteome</keyword>
<dbReference type="InParanoid" id="A0A6J0PKN9"/>
<dbReference type="AlphaFoldDB" id="A0A6J0PKN9"/>
<dbReference type="PROSITE" id="PS50071">
    <property type="entry name" value="HOMEOBOX_2"/>
    <property type="match status" value="1"/>
</dbReference>
<evidence type="ECO:0000256" key="3">
    <source>
        <dbReference type="ARBA" id="ARBA00023015"/>
    </source>
</evidence>
<evidence type="ECO:0000256" key="7">
    <source>
        <dbReference type="ARBA" id="ARBA00023242"/>
    </source>
</evidence>
<keyword evidence="3" id="KW-0805">Transcription regulation</keyword>
<dbReference type="InterPro" id="IPR006563">
    <property type="entry name" value="POX_dom"/>
</dbReference>
<comment type="subcellular location">
    <subcellularLocation>
        <location evidence="1 8">Nucleus</location>
    </subcellularLocation>
</comment>
<reference evidence="12" key="1">
    <citation type="submission" date="2025-08" db="UniProtKB">
        <authorList>
            <consortium name="RefSeq"/>
        </authorList>
    </citation>
    <scope>IDENTIFICATION</scope>
</reference>
<feature type="DNA-binding region" description="Homeobox" evidence="8">
    <location>
        <begin position="590"/>
        <end position="652"/>
    </location>
</feature>
<feature type="region of interest" description="Disordered" evidence="9">
    <location>
        <begin position="661"/>
        <end position="684"/>
    </location>
</feature>
<dbReference type="RefSeq" id="XP_019707251.1">
    <property type="nucleotide sequence ID" value="XM_019851692.1"/>
</dbReference>
<feature type="domain" description="Homeobox" evidence="10">
    <location>
        <begin position="588"/>
        <end position="651"/>
    </location>
</feature>
<accession>A0A6J0PKN9</accession>
<dbReference type="InterPro" id="IPR001356">
    <property type="entry name" value="HD"/>
</dbReference>
<dbReference type="InterPro" id="IPR050224">
    <property type="entry name" value="TALE_homeobox"/>
</dbReference>
<proteinExistence type="inferred from homology"/>
<feature type="compositionally biased region" description="Basic and acidic residues" evidence="9">
    <location>
        <begin position="661"/>
        <end position="675"/>
    </location>
</feature>
<name>A0A6J0PKN9_ELAGV</name>
<sequence length="684" mass="76154">MSILCSGSELHCSGFASVFVSILEKGLEFLNCMMEGFTLVSDSLLYMKLFFFNATFFTSGFHDSLEFLTPCYDGEDAFNASLPIHNHNEMVVESAFPHMFSDPVIQLSFPGYNNHRQIMASDPFLSTFQEAQEEALSNLYVANNGDMVNGNVPYSRNMPHVGNVSYDGSSGNADLGEHFMGTSLPATSLVNLVSGTTCLRENLISVDAASTSSLPSKEMRTSISSDCCNTINSSKTVSVNCEFELQDDAGLLTSKKDACLNQQLNCSWNYDVLGPEVPSGKTFASIRPSYHELESSVPGWKSSVNFPYLFHDCVPFNELSLSLGSGQPSIISMPEVLKQCSEASCPGIITSDNSRCPVSTEMPACSHASWNSSHDVGLGLTFANNEKFSLYPRSSRPVHFSHMLLGSRYLHVMQQILAEVATYAVADSNEMNSDSFGGIGGEEKMTFSSGCSNLRELAMSDEFPFSSGEIKSQGHVDGQRCQEVYTKKTELATMLHLVDQRYNQCIEQIHNVISTFYSATESGTSHMHALFALRAIFSLYKNLRERITSQILVIAQQCSTLCMREEKSFGSSLIQKQLALQQLRSHHQQSWRPQRGLPEKSVSVLRAWMFHNFLHPYPKDNEKHLLAIKSGLTRSQVSNWFINARVRLWKPMIEEMYSELKRKNQPEGSDGESRVHGNIGSQWF</sequence>
<dbReference type="GO" id="GO:0005634">
    <property type="term" value="C:nucleus"/>
    <property type="evidence" value="ECO:0007669"/>
    <property type="project" value="UniProtKB-SubCell"/>
</dbReference>
<dbReference type="SUPFAM" id="SSF46689">
    <property type="entry name" value="Homeodomain-like"/>
    <property type="match status" value="1"/>
</dbReference>
<comment type="similarity">
    <text evidence="2">Belongs to the TALE/BELL homeobox family.</text>
</comment>
<evidence type="ECO:0000256" key="9">
    <source>
        <dbReference type="SAM" id="MobiDB-lite"/>
    </source>
</evidence>
<dbReference type="Pfam" id="PF05920">
    <property type="entry name" value="Homeobox_KN"/>
    <property type="match status" value="1"/>
</dbReference>
<dbReference type="Proteomes" id="UP000504607">
    <property type="component" value="Chromosome 7"/>
</dbReference>